<evidence type="ECO:0000313" key="2">
    <source>
        <dbReference type="Proteomes" id="UP000828941"/>
    </source>
</evidence>
<accession>A0ACB9KNP8</accession>
<name>A0ACB9KNP8_BAUVA</name>
<organism evidence="1 2">
    <name type="scientific">Bauhinia variegata</name>
    <name type="common">Purple orchid tree</name>
    <name type="synonym">Phanera variegata</name>
    <dbReference type="NCBI Taxonomy" id="167791"/>
    <lineage>
        <taxon>Eukaryota</taxon>
        <taxon>Viridiplantae</taxon>
        <taxon>Streptophyta</taxon>
        <taxon>Embryophyta</taxon>
        <taxon>Tracheophyta</taxon>
        <taxon>Spermatophyta</taxon>
        <taxon>Magnoliopsida</taxon>
        <taxon>eudicotyledons</taxon>
        <taxon>Gunneridae</taxon>
        <taxon>Pentapetalae</taxon>
        <taxon>rosids</taxon>
        <taxon>fabids</taxon>
        <taxon>Fabales</taxon>
        <taxon>Fabaceae</taxon>
        <taxon>Cercidoideae</taxon>
        <taxon>Cercideae</taxon>
        <taxon>Bauhiniinae</taxon>
        <taxon>Bauhinia</taxon>
    </lineage>
</organism>
<sequence>MESELHNFIKVWIQAIILLSYSYLIAKFVGTGIPRLLAILPVVAIFLTLPLHLRTVHLSGTFAFFIAWLANFKLLLFAFGKGPLSDPSLSLKRFLALSSFPIQIQQPKSQPHHKPPFIFPVKALLFAGVLKLYEYDYIHPKGLLLVYCLNIYLCLEMVLAMVAALARTLLGIHLEPQFNEPYLSSSLQDFWGRRWNLMVTKILRPTVYEPTVYVASRLIGRKWASFLGVFATFVVSGLYHEIIFYYLGRVKPTWEITCYFLLHGFCLLLEIFIKKKLGGKFRLPRLISGPLTVGFVMVTTFWLFFPPLLRCNGDKRALQEYAAVATFVKDVSRSLIGKN</sequence>
<comment type="caution">
    <text evidence="1">The sequence shown here is derived from an EMBL/GenBank/DDBJ whole genome shotgun (WGS) entry which is preliminary data.</text>
</comment>
<dbReference type="EMBL" id="CM039438">
    <property type="protein sequence ID" value="KAI4298775.1"/>
    <property type="molecule type" value="Genomic_DNA"/>
</dbReference>
<protein>
    <submittedName>
        <fullName evidence="1">Uncharacterized protein</fullName>
    </submittedName>
</protein>
<evidence type="ECO:0000313" key="1">
    <source>
        <dbReference type="EMBL" id="KAI4298775.1"/>
    </source>
</evidence>
<reference evidence="1 2" key="1">
    <citation type="journal article" date="2022" name="DNA Res.">
        <title>Chromosomal-level genome assembly of the orchid tree Bauhinia variegata (Leguminosae; Cercidoideae) supports the allotetraploid origin hypothesis of Bauhinia.</title>
        <authorList>
            <person name="Zhong Y."/>
            <person name="Chen Y."/>
            <person name="Zheng D."/>
            <person name="Pang J."/>
            <person name="Liu Y."/>
            <person name="Luo S."/>
            <person name="Meng S."/>
            <person name="Qian L."/>
            <person name="Wei D."/>
            <person name="Dai S."/>
            <person name="Zhou R."/>
        </authorList>
    </citation>
    <scope>NUCLEOTIDE SEQUENCE [LARGE SCALE GENOMIC DNA]</scope>
    <source>
        <strain evidence="1">BV-YZ2020</strain>
    </source>
</reference>
<keyword evidence="2" id="KW-1185">Reference proteome</keyword>
<gene>
    <name evidence="1" type="ORF">L6164_032293</name>
</gene>
<dbReference type="Proteomes" id="UP000828941">
    <property type="component" value="Chromosome 13"/>
</dbReference>
<proteinExistence type="predicted"/>